<dbReference type="OrthoDB" id="669440at2759"/>
<dbReference type="AlphaFoldDB" id="A0A251T528"/>
<proteinExistence type="inferred from homology"/>
<feature type="compositionally biased region" description="Acidic residues" evidence="2">
    <location>
        <begin position="16"/>
        <end position="28"/>
    </location>
</feature>
<dbReference type="STRING" id="4232.A0A251T528"/>
<evidence type="ECO:0000313" key="4">
    <source>
        <dbReference type="EMBL" id="KAF5779149.1"/>
    </source>
</evidence>
<evidence type="ECO:0000256" key="2">
    <source>
        <dbReference type="SAM" id="MobiDB-lite"/>
    </source>
</evidence>
<name>A0A251T528_HELAN</name>
<gene>
    <name evidence="5" type="ORF">HannXRQ_Chr12g0379931</name>
    <name evidence="4" type="ORF">HanXRQr2_Chr12g0555931</name>
</gene>
<feature type="region of interest" description="Disordered" evidence="2">
    <location>
        <begin position="1"/>
        <end position="39"/>
    </location>
</feature>
<reference evidence="5" key="2">
    <citation type="submission" date="2017-02" db="EMBL/GenBank/DDBJ databases">
        <title>Sunflower complete genome.</title>
        <authorList>
            <person name="Langlade N."/>
            <person name="Munos S."/>
        </authorList>
    </citation>
    <scope>NUCLEOTIDE SEQUENCE [LARGE SCALE GENOMIC DNA]</scope>
    <source>
        <tissue evidence="5">Leaves</tissue>
    </source>
</reference>
<accession>A0A251T528</accession>
<protein>
    <submittedName>
        <fullName evidence="4">Transcription factor GeBP family</fullName>
    </submittedName>
</protein>
<comment type="similarity">
    <text evidence="1">Belongs to the GeBP family.</text>
</comment>
<evidence type="ECO:0000313" key="5">
    <source>
        <dbReference type="EMBL" id="OTG06004.1"/>
    </source>
</evidence>
<sequence length="255" mass="28711">MASDDEQHTTTAYEQGLDDEDQSDDEIEEQHTTPIAATPTTATTTIASIVRSDAIVEPKKLLDDFRRLFQRLWTDEDEIELLQGFVEYTTQRGANSSHHHDTTVFYDQIRGKLQLVFNKNQLVEKLRRLKKKKYRNVLAKTSGGKEYVFISPHDQATFGLCCKIWNEQVVVLAVSVPAMADGGGFDDEEPQKPFQPLQQQYEQGIGAGAGAGASNSNAAVSNLVEETMKSCLLPLFKELFRICVEMQLIWGFYQV</sequence>
<dbReference type="PANTHER" id="PTHR31662">
    <property type="entry name" value="BNAANNG10740D PROTEIN-RELATED"/>
    <property type="match status" value="1"/>
</dbReference>
<dbReference type="GO" id="GO:0005634">
    <property type="term" value="C:nucleus"/>
    <property type="evidence" value="ECO:0000318"/>
    <property type="project" value="GO_Central"/>
</dbReference>
<evidence type="ECO:0000259" key="3">
    <source>
        <dbReference type="Pfam" id="PF04504"/>
    </source>
</evidence>
<dbReference type="InParanoid" id="A0A251T528"/>
<keyword evidence="6" id="KW-1185">Reference proteome</keyword>
<dbReference type="EMBL" id="CM007901">
    <property type="protein sequence ID" value="OTG06004.1"/>
    <property type="molecule type" value="Genomic_DNA"/>
</dbReference>
<dbReference type="EMBL" id="MNCJ02000327">
    <property type="protein sequence ID" value="KAF5779149.1"/>
    <property type="molecule type" value="Genomic_DNA"/>
</dbReference>
<organism evidence="5 6">
    <name type="scientific">Helianthus annuus</name>
    <name type="common">Common sunflower</name>
    <dbReference type="NCBI Taxonomy" id="4232"/>
    <lineage>
        <taxon>Eukaryota</taxon>
        <taxon>Viridiplantae</taxon>
        <taxon>Streptophyta</taxon>
        <taxon>Embryophyta</taxon>
        <taxon>Tracheophyta</taxon>
        <taxon>Spermatophyta</taxon>
        <taxon>Magnoliopsida</taxon>
        <taxon>eudicotyledons</taxon>
        <taxon>Gunneridae</taxon>
        <taxon>Pentapetalae</taxon>
        <taxon>asterids</taxon>
        <taxon>campanulids</taxon>
        <taxon>Asterales</taxon>
        <taxon>Asteraceae</taxon>
        <taxon>Asteroideae</taxon>
        <taxon>Heliantheae alliance</taxon>
        <taxon>Heliantheae</taxon>
        <taxon>Helianthus</taxon>
    </lineage>
</organism>
<reference evidence="4 6" key="1">
    <citation type="journal article" date="2017" name="Nature">
        <title>The sunflower genome provides insights into oil metabolism, flowering and Asterid evolution.</title>
        <authorList>
            <person name="Badouin H."/>
            <person name="Gouzy J."/>
            <person name="Grassa C.J."/>
            <person name="Murat F."/>
            <person name="Staton S.E."/>
            <person name="Cottret L."/>
            <person name="Lelandais-Briere C."/>
            <person name="Owens G.L."/>
            <person name="Carrere S."/>
            <person name="Mayjonade B."/>
            <person name="Legrand L."/>
            <person name="Gill N."/>
            <person name="Kane N.C."/>
            <person name="Bowers J.E."/>
            <person name="Hubner S."/>
            <person name="Bellec A."/>
            <person name="Berard A."/>
            <person name="Berges H."/>
            <person name="Blanchet N."/>
            <person name="Boniface M.C."/>
            <person name="Brunel D."/>
            <person name="Catrice O."/>
            <person name="Chaidir N."/>
            <person name="Claudel C."/>
            <person name="Donnadieu C."/>
            <person name="Faraut T."/>
            <person name="Fievet G."/>
            <person name="Helmstetter N."/>
            <person name="King M."/>
            <person name="Knapp S.J."/>
            <person name="Lai Z."/>
            <person name="Le Paslier M.C."/>
            <person name="Lippi Y."/>
            <person name="Lorenzon L."/>
            <person name="Mandel J.R."/>
            <person name="Marage G."/>
            <person name="Marchand G."/>
            <person name="Marquand E."/>
            <person name="Bret-Mestries E."/>
            <person name="Morien E."/>
            <person name="Nambeesan S."/>
            <person name="Nguyen T."/>
            <person name="Pegot-Espagnet P."/>
            <person name="Pouilly N."/>
            <person name="Raftis F."/>
            <person name="Sallet E."/>
            <person name="Schiex T."/>
            <person name="Thomas J."/>
            <person name="Vandecasteele C."/>
            <person name="Vares D."/>
            <person name="Vear F."/>
            <person name="Vautrin S."/>
            <person name="Crespi M."/>
            <person name="Mangin B."/>
            <person name="Burke J.M."/>
            <person name="Salse J."/>
            <person name="Munos S."/>
            <person name="Vincourt P."/>
            <person name="Rieseberg L.H."/>
            <person name="Langlade N.B."/>
        </authorList>
    </citation>
    <scope>NUCLEOTIDE SEQUENCE [LARGE SCALE GENOMIC DNA]</scope>
    <source>
        <strain evidence="6">cv. SF193</strain>
        <tissue evidence="4">Leaves</tissue>
    </source>
</reference>
<dbReference type="Proteomes" id="UP000215914">
    <property type="component" value="Chromosome 12"/>
</dbReference>
<dbReference type="InterPro" id="IPR053932">
    <property type="entry name" value="GeBP-like_DBD"/>
</dbReference>
<dbReference type="GO" id="GO:0006355">
    <property type="term" value="P:regulation of DNA-templated transcription"/>
    <property type="evidence" value="ECO:0007669"/>
    <property type="project" value="InterPro"/>
</dbReference>
<dbReference type="InterPro" id="IPR007592">
    <property type="entry name" value="GEBP"/>
</dbReference>
<evidence type="ECO:0000256" key="1">
    <source>
        <dbReference type="ARBA" id="ARBA00010820"/>
    </source>
</evidence>
<reference evidence="4" key="3">
    <citation type="submission" date="2020-06" db="EMBL/GenBank/DDBJ databases">
        <title>Helianthus annuus Genome sequencing and assembly Release 2.</title>
        <authorList>
            <person name="Gouzy J."/>
            <person name="Langlade N."/>
            <person name="Munos S."/>
        </authorList>
    </citation>
    <scope>NUCLEOTIDE SEQUENCE</scope>
    <source>
        <tissue evidence="4">Leaves</tissue>
    </source>
</reference>
<evidence type="ECO:0000313" key="6">
    <source>
        <dbReference type="Proteomes" id="UP000215914"/>
    </source>
</evidence>
<feature type="domain" description="Glabrous enhancer-binding protein-like DBD" evidence="3">
    <location>
        <begin position="69"/>
        <end position="166"/>
    </location>
</feature>
<dbReference type="Pfam" id="PF04504">
    <property type="entry name" value="GeBP-like_DBD"/>
    <property type="match status" value="1"/>
</dbReference>
<dbReference type="Gramene" id="mRNA:HanXRQr2_Chr12g0555931">
    <property type="protein sequence ID" value="CDS:HanXRQr2_Chr12g0555931.1"/>
    <property type="gene ID" value="HanXRQr2_Chr12g0555931"/>
</dbReference>
<dbReference type="PANTHER" id="PTHR31662:SF107">
    <property type="entry name" value="TRANSCRIPTION FACTOR GEBP FAMILY"/>
    <property type="match status" value="1"/>
</dbReference>